<accession>A0AAV3PB16</accession>
<sequence length="172" mass="20210">MPGVDANIAIHRKKGISEKQKKQAIREEIDELIKVGAIRELQILEWISNVVMRSSIYWVLPEDIIRHSWKRKIRKNHFYHRVRTILLDCDALRVKERRNDLPKDGEFNLLGSNRQKHGNLCRRHVGEEQETGGAFEKSRTNSHETEGESAAHQSRKVFFRSNIEKVLRVHDK</sequence>
<evidence type="ECO:0000256" key="1">
    <source>
        <dbReference type="SAM" id="MobiDB-lite"/>
    </source>
</evidence>
<reference evidence="2 3" key="1">
    <citation type="submission" date="2024-01" db="EMBL/GenBank/DDBJ databases">
        <title>The complete chloroplast genome sequence of Lithospermum erythrorhizon: insights into the phylogenetic relationship among Boraginaceae species and the maternal lineages of purple gromwells.</title>
        <authorList>
            <person name="Okada T."/>
            <person name="Watanabe K."/>
        </authorList>
    </citation>
    <scope>NUCLEOTIDE SEQUENCE [LARGE SCALE GENOMIC DNA]</scope>
</reference>
<organism evidence="2 3">
    <name type="scientific">Lithospermum erythrorhizon</name>
    <name type="common">Purple gromwell</name>
    <name type="synonym">Lithospermum officinale var. erythrorhizon</name>
    <dbReference type="NCBI Taxonomy" id="34254"/>
    <lineage>
        <taxon>Eukaryota</taxon>
        <taxon>Viridiplantae</taxon>
        <taxon>Streptophyta</taxon>
        <taxon>Embryophyta</taxon>
        <taxon>Tracheophyta</taxon>
        <taxon>Spermatophyta</taxon>
        <taxon>Magnoliopsida</taxon>
        <taxon>eudicotyledons</taxon>
        <taxon>Gunneridae</taxon>
        <taxon>Pentapetalae</taxon>
        <taxon>asterids</taxon>
        <taxon>lamiids</taxon>
        <taxon>Boraginales</taxon>
        <taxon>Boraginaceae</taxon>
        <taxon>Boraginoideae</taxon>
        <taxon>Lithospermeae</taxon>
        <taxon>Lithospermum</taxon>
    </lineage>
</organism>
<feature type="region of interest" description="Disordered" evidence="1">
    <location>
        <begin position="124"/>
        <end position="154"/>
    </location>
</feature>
<gene>
    <name evidence="2" type="ORF">LIER_08136</name>
</gene>
<evidence type="ECO:0000313" key="2">
    <source>
        <dbReference type="EMBL" id="GAA0148794.1"/>
    </source>
</evidence>
<evidence type="ECO:0000313" key="3">
    <source>
        <dbReference type="Proteomes" id="UP001454036"/>
    </source>
</evidence>
<dbReference type="EMBL" id="BAABME010001299">
    <property type="protein sequence ID" value="GAA0148794.1"/>
    <property type="molecule type" value="Genomic_DNA"/>
</dbReference>
<comment type="caution">
    <text evidence="2">The sequence shown here is derived from an EMBL/GenBank/DDBJ whole genome shotgun (WGS) entry which is preliminary data.</text>
</comment>
<dbReference type="Proteomes" id="UP001454036">
    <property type="component" value="Unassembled WGS sequence"/>
</dbReference>
<protein>
    <submittedName>
        <fullName evidence="2">Uncharacterized protein</fullName>
    </submittedName>
</protein>
<keyword evidence="3" id="KW-1185">Reference proteome</keyword>
<feature type="compositionally biased region" description="Basic and acidic residues" evidence="1">
    <location>
        <begin position="136"/>
        <end position="146"/>
    </location>
</feature>
<name>A0AAV3PB16_LITER</name>
<dbReference type="AlphaFoldDB" id="A0AAV3PB16"/>
<proteinExistence type="predicted"/>